<dbReference type="InterPro" id="IPR027417">
    <property type="entry name" value="P-loop_NTPase"/>
</dbReference>
<keyword evidence="11" id="KW-1185">Reference proteome</keyword>
<evidence type="ECO:0000256" key="2">
    <source>
        <dbReference type="ARBA" id="ARBA00012906"/>
    </source>
</evidence>
<dbReference type="GO" id="GO:0036431">
    <property type="term" value="F:dCMP kinase activity"/>
    <property type="evidence" value="ECO:0007669"/>
    <property type="project" value="InterPro"/>
</dbReference>
<reference evidence="10 11" key="1">
    <citation type="journal article" date="2018" name="Genome Biol. Evol.">
        <title>The Genome Sequence of "Candidatus Fokinia solitaria": Insights on Reductive Evolution in Rickettsiales.</title>
        <authorList>
            <person name="Floriano A.M."/>
            <person name="Castelli M."/>
            <person name="Krenek S."/>
            <person name="Berendonk T.U."/>
            <person name="Bazzocchi C."/>
            <person name="Petroni G."/>
            <person name="Sassera D."/>
        </authorList>
    </citation>
    <scope>NUCLEOTIDE SEQUENCE [LARGE SCALE GENOMIC DNA]</scope>
    <source>
        <strain evidence="10">Rio ETE_ALG 3VII</strain>
    </source>
</reference>
<evidence type="ECO:0000259" key="9">
    <source>
        <dbReference type="Pfam" id="PF02224"/>
    </source>
</evidence>
<evidence type="ECO:0000256" key="8">
    <source>
        <dbReference type="ARBA" id="ARBA00048478"/>
    </source>
</evidence>
<dbReference type="SUPFAM" id="SSF52540">
    <property type="entry name" value="P-loop containing nucleoside triphosphate hydrolases"/>
    <property type="match status" value="1"/>
</dbReference>
<evidence type="ECO:0000256" key="3">
    <source>
        <dbReference type="ARBA" id="ARBA00022679"/>
    </source>
</evidence>
<dbReference type="RefSeq" id="WP_108672933.1">
    <property type="nucleotide sequence ID" value="NZ_CP025989.1"/>
</dbReference>
<dbReference type="GO" id="GO:0036430">
    <property type="term" value="F:CMP kinase activity"/>
    <property type="evidence" value="ECO:0007669"/>
    <property type="project" value="RHEA"/>
</dbReference>
<evidence type="ECO:0000256" key="6">
    <source>
        <dbReference type="ARBA" id="ARBA00022840"/>
    </source>
</evidence>
<dbReference type="KEGG" id="fso:Fsol_00071"/>
<evidence type="ECO:0000256" key="4">
    <source>
        <dbReference type="ARBA" id="ARBA00022741"/>
    </source>
</evidence>
<evidence type="ECO:0000256" key="5">
    <source>
        <dbReference type="ARBA" id="ARBA00022777"/>
    </source>
</evidence>
<dbReference type="Gene3D" id="3.40.50.300">
    <property type="entry name" value="P-loop containing nucleotide triphosphate hydrolases"/>
    <property type="match status" value="1"/>
</dbReference>
<keyword evidence="6" id="KW-0067">ATP-binding</keyword>
<dbReference type="NCBIfam" id="TIGR00017">
    <property type="entry name" value="cmk"/>
    <property type="match status" value="1"/>
</dbReference>
<comment type="catalytic activity">
    <reaction evidence="8">
        <text>CMP + ATP = CDP + ADP</text>
        <dbReference type="Rhea" id="RHEA:11600"/>
        <dbReference type="ChEBI" id="CHEBI:30616"/>
        <dbReference type="ChEBI" id="CHEBI:58069"/>
        <dbReference type="ChEBI" id="CHEBI:60377"/>
        <dbReference type="ChEBI" id="CHEBI:456216"/>
        <dbReference type="EC" id="2.7.4.25"/>
    </reaction>
</comment>
<comment type="catalytic activity">
    <reaction evidence="7">
        <text>dCMP + ATP = dCDP + ADP</text>
        <dbReference type="Rhea" id="RHEA:25094"/>
        <dbReference type="ChEBI" id="CHEBI:30616"/>
        <dbReference type="ChEBI" id="CHEBI:57566"/>
        <dbReference type="ChEBI" id="CHEBI:58593"/>
        <dbReference type="ChEBI" id="CHEBI:456216"/>
        <dbReference type="EC" id="2.7.4.25"/>
    </reaction>
</comment>
<proteinExistence type="inferred from homology"/>
<dbReference type="EC" id="2.7.4.25" evidence="2"/>
<comment type="similarity">
    <text evidence="1">Belongs to the cytidylate kinase family. Type 1 subfamily.</text>
</comment>
<dbReference type="AlphaFoldDB" id="A0A2U8BRB6"/>
<sequence length="227" mass="24925">MNIIAIDGPAASGKGTITSALAKKLDGYHINSGSIYRKLAVLLCEKVEVEHLSDIAFEAECNNLAAEVTHDIVHHLSEVSDALLYTPNISSITSKIAAYSSIRKLATQVQLDMIAMYKHRYKFLLLEGRDAALVAGNSCLCKIFITASISERAKRRVKQLKNSKFSSIHESILRQVKDRDTGDVMRILDPLSVSEDAIVVDSEVASIEEIVEFLAAFVLLKISAFCL</sequence>
<dbReference type="GO" id="GO:0005524">
    <property type="term" value="F:ATP binding"/>
    <property type="evidence" value="ECO:0007669"/>
    <property type="project" value="UniProtKB-KW"/>
</dbReference>
<dbReference type="Proteomes" id="UP000244519">
    <property type="component" value="Chromosome"/>
</dbReference>
<keyword evidence="3" id="KW-0808">Transferase</keyword>
<feature type="domain" description="Cytidylate kinase" evidence="9">
    <location>
        <begin position="4"/>
        <end position="215"/>
    </location>
</feature>
<evidence type="ECO:0000256" key="7">
    <source>
        <dbReference type="ARBA" id="ARBA00047615"/>
    </source>
</evidence>
<evidence type="ECO:0000256" key="1">
    <source>
        <dbReference type="ARBA" id="ARBA00009427"/>
    </source>
</evidence>
<dbReference type="InterPro" id="IPR003136">
    <property type="entry name" value="Cytidylate_kin"/>
</dbReference>
<gene>
    <name evidence="10" type="ORF">Fsol_00071</name>
</gene>
<evidence type="ECO:0000313" key="10">
    <source>
        <dbReference type="EMBL" id="AWD32884.1"/>
    </source>
</evidence>
<dbReference type="CDD" id="cd02020">
    <property type="entry name" value="CMPK"/>
    <property type="match status" value="1"/>
</dbReference>
<dbReference type="Pfam" id="PF02224">
    <property type="entry name" value="Cytidylate_kin"/>
    <property type="match status" value="1"/>
</dbReference>
<name>A0A2U8BRB6_9RICK</name>
<evidence type="ECO:0000313" key="11">
    <source>
        <dbReference type="Proteomes" id="UP000244519"/>
    </source>
</evidence>
<accession>A0A2U8BRB6</accession>
<dbReference type="EMBL" id="CP025989">
    <property type="protein sequence ID" value="AWD32884.1"/>
    <property type="molecule type" value="Genomic_DNA"/>
</dbReference>
<dbReference type="InterPro" id="IPR011994">
    <property type="entry name" value="Cytidylate_kinase_dom"/>
</dbReference>
<keyword evidence="4" id="KW-0547">Nucleotide-binding</keyword>
<protein>
    <recommendedName>
        <fullName evidence="2">(d)CMP kinase</fullName>
        <ecNumber evidence="2">2.7.4.25</ecNumber>
    </recommendedName>
</protein>
<keyword evidence="5 10" id="KW-0418">Kinase</keyword>
<dbReference type="OrthoDB" id="9807434at2"/>
<organism evidence="10 11">
    <name type="scientific">Candidatus Fokinia solitaria</name>
    <dbReference type="NCBI Taxonomy" id="1802984"/>
    <lineage>
        <taxon>Bacteria</taxon>
        <taxon>Pseudomonadati</taxon>
        <taxon>Pseudomonadota</taxon>
        <taxon>Alphaproteobacteria</taxon>
        <taxon>Rickettsiales</taxon>
        <taxon>Candidatus Midichloriaceae</taxon>
        <taxon>Candidatus Fokinia</taxon>
    </lineage>
</organism>